<evidence type="ECO:0000313" key="4">
    <source>
        <dbReference type="Proteomes" id="UP000193560"/>
    </source>
</evidence>
<dbReference type="SMART" id="SM00367">
    <property type="entry name" value="LRR_CC"/>
    <property type="match status" value="4"/>
</dbReference>
<reference evidence="3 4" key="1">
    <citation type="submission" date="2016-07" db="EMBL/GenBank/DDBJ databases">
        <title>Pervasive Adenine N6-methylation of Active Genes in Fungi.</title>
        <authorList>
            <consortium name="DOE Joint Genome Institute"/>
            <person name="Mondo S.J."/>
            <person name="Dannebaum R.O."/>
            <person name="Kuo R.C."/>
            <person name="Labutti K."/>
            <person name="Haridas S."/>
            <person name="Kuo A."/>
            <person name="Salamov A."/>
            <person name="Ahrendt S.R."/>
            <person name="Lipzen A."/>
            <person name="Sullivan W."/>
            <person name="Andreopoulos W.B."/>
            <person name="Clum A."/>
            <person name="Lindquist E."/>
            <person name="Daum C."/>
            <person name="Ramamoorthy G.K."/>
            <person name="Gryganskyi A."/>
            <person name="Culley D."/>
            <person name="Magnuson J.K."/>
            <person name="James T.Y."/>
            <person name="O'Malley M.A."/>
            <person name="Stajich J.E."/>
            <person name="Spatafora J.W."/>
            <person name="Visel A."/>
            <person name="Grigoriev I.V."/>
        </authorList>
    </citation>
    <scope>NUCLEOTIDE SEQUENCE [LARGE SCALE GENOMIC DNA]</scope>
    <source>
        <strain evidence="3 4">NRRL 1336</strain>
    </source>
</reference>
<dbReference type="SUPFAM" id="SSF81383">
    <property type="entry name" value="F-box domain"/>
    <property type="match status" value="1"/>
</dbReference>
<dbReference type="InterPro" id="IPR032675">
    <property type="entry name" value="LRR_dom_sf"/>
</dbReference>
<sequence length="479" mass="54060">MTPKSSVSNKKNRRVKDINKNINTHEDKSNWETDNTIVLRSRRIKRNIPGGVSATTAAAAVTRHFYNTTSHRPQLPTEIIVQVLQYVTQIHDLYTCSLVNKQFFAISSPLLWKSPKLNNKGILRHFIACLTMADQPQLQESLSIGRYIRTLDLDDWFWTDTEFLQLLPHVPYLEELKIIYKRCRKRTITNASLQYLPRLCPRLTSLSITRRTLSHHTIFQLGHHCRQLKHLALYLCGDLPPDTLILLKDCPLESLLISFVNRNDPLNHRIVADLPIFDRLTHLVLWNTSVDLVNSLFPPPPSSSPSASSSLLPAQALPTTTTPNNSTSTSTSTSTSISISISDSIAKSNRAVRSWPHLAKLLLRSCQHLTDATFIPFIQAHPCLQEIDLHDAEFTDASLEVMAEALPQLARLNLAYNRQISGLGMRRFLVHGKCRPHLTLVTLQSCPHVSPKEFPGAASNRDYEIILDQPAIDALAHLD</sequence>
<feature type="region of interest" description="Disordered" evidence="1">
    <location>
        <begin position="304"/>
        <end position="334"/>
    </location>
</feature>
<accession>A0A1X2I1M4</accession>
<keyword evidence="4" id="KW-1185">Reference proteome</keyword>
<organism evidence="3 4">
    <name type="scientific">Absidia repens</name>
    <dbReference type="NCBI Taxonomy" id="90262"/>
    <lineage>
        <taxon>Eukaryota</taxon>
        <taxon>Fungi</taxon>
        <taxon>Fungi incertae sedis</taxon>
        <taxon>Mucoromycota</taxon>
        <taxon>Mucoromycotina</taxon>
        <taxon>Mucoromycetes</taxon>
        <taxon>Mucorales</taxon>
        <taxon>Cunninghamellaceae</taxon>
        <taxon>Absidia</taxon>
    </lineage>
</organism>
<proteinExistence type="predicted"/>
<dbReference type="Proteomes" id="UP000193560">
    <property type="component" value="Unassembled WGS sequence"/>
</dbReference>
<dbReference type="AlphaFoldDB" id="A0A1X2I1M4"/>
<comment type="caution">
    <text evidence="3">The sequence shown here is derived from an EMBL/GenBank/DDBJ whole genome shotgun (WGS) entry which is preliminary data.</text>
</comment>
<evidence type="ECO:0000259" key="2">
    <source>
        <dbReference type="Pfam" id="PF12937"/>
    </source>
</evidence>
<dbReference type="SUPFAM" id="SSF52047">
    <property type="entry name" value="RNI-like"/>
    <property type="match status" value="1"/>
</dbReference>
<dbReference type="Gene3D" id="3.80.10.10">
    <property type="entry name" value="Ribonuclease Inhibitor"/>
    <property type="match status" value="2"/>
</dbReference>
<evidence type="ECO:0000313" key="3">
    <source>
        <dbReference type="EMBL" id="ORZ07199.1"/>
    </source>
</evidence>
<dbReference type="GO" id="GO:0031146">
    <property type="term" value="P:SCF-dependent proteasomal ubiquitin-dependent protein catabolic process"/>
    <property type="evidence" value="ECO:0007669"/>
    <property type="project" value="TreeGrafter"/>
</dbReference>
<dbReference type="OrthoDB" id="550575at2759"/>
<protein>
    <recommendedName>
        <fullName evidence="2">F-box domain-containing protein</fullName>
    </recommendedName>
</protein>
<dbReference type="InterPro" id="IPR006553">
    <property type="entry name" value="Leu-rich_rpt_Cys-con_subtyp"/>
</dbReference>
<dbReference type="Pfam" id="PF12937">
    <property type="entry name" value="F-box-like"/>
    <property type="match status" value="1"/>
</dbReference>
<dbReference type="STRING" id="90262.A0A1X2I1M4"/>
<dbReference type="InterPro" id="IPR036047">
    <property type="entry name" value="F-box-like_dom_sf"/>
</dbReference>
<dbReference type="EMBL" id="MCGE01000036">
    <property type="protein sequence ID" value="ORZ07199.1"/>
    <property type="molecule type" value="Genomic_DNA"/>
</dbReference>
<dbReference type="PANTHER" id="PTHR13318">
    <property type="entry name" value="PARTNER OF PAIRED, ISOFORM B-RELATED"/>
    <property type="match status" value="1"/>
</dbReference>
<name>A0A1X2I1M4_9FUNG</name>
<feature type="domain" description="F-box" evidence="2">
    <location>
        <begin position="74"/>
        <end position="115"/>
    </location>
</feature>
<gene>
    <name evidence="3" type="ORF">BCR42DRAFT_456172</name>
</gene>
<dbReference type="InterPro" id="IPR001810">
    <property type="entry name" value="F-box_dom"/>
</dbReference>
<dbReference type="GO" id="GO:0019005">
    <property type="term" value="C:SCF ubiquitin ligase complex"/>
    <property type="evidence" value="ECO:0007669"/>
    <property type="project" value="TreeGrafter"/>
</dbReference>
<evidence type="ECO:0000256" key="1">
    <source>
        <dbReference type="SAM" id="MobiDB-lite"/>
    </source>
</evidence>